<dbReference type="EMBL" id="AP025637">
    <property type="protein sequence ID" value="BDG70430.1"/>
    <property type="molecule type" value="Genomic_DNA"/>
</dbReference>
<accession>A0ABM7XYA1</accession>
<evidence type="ECO:0000256" key="4">
    <source>
        <dbReference type="SAM" id="MobiDB-lite"/>
    </source>
</evidence>
<gene>
    <name evidence="6" type="ORF">Rmf_03590</name>
</gene>
<comment type="cofactor">
    <cofactor evidence="1">
        <name>FAD</name>
        <dbReference type="ChEBI" id="CHEBI:57692"/>
    </cofactor>
</comment>
<sequence length="490" mass="51764">MTDTVLIIGSGPVGLTLALELARYGVAVRIVDRIATRSTTSRAVGIWPRTLELLERQGLSDDLVARGNRVTAMNISSARKPIARIDLAAVASRYRFALMLPQSDTEEILERHLDAAGIRTGLGVELTGLDQDDAGVSATLRHADGREETARFAWLVGCDGAHSTIRHALGLSFDGDTMDTSWILADFRLNGAPFPPHEGFTDWHPDGPLLILPLGAGRYRMIASDGPAGSAPRAAPDAAAVQAVLDHRGPGGVALTELIWSSAFRINERQVPRYRDRRVFLAGDAAHIHSPAGAQGMNTGMQDAVNLAWKLTLVSRGLARPALLDSYDAERRPVGAAVIAAAGRMTKATLIDSATGRALRDGLAHLLLGFAPVQHAVVDVAAETSVGYPHSPINGASRHAPRAAGSRVPPVEGEAPYGAGDTPRFVLRADEPPPPGLLERFGALIDPTPRSAAGSGFIEVVRPDGYLVLAAPAGDWTAVAAWFDAFVPAG</sequence>
<keyword evidence="2" id="KW-0285">Flavoprotein</keyword>
<dbReference type="SUPFAM" id="SSF51905">
    <property type="entry name" value="FAD/NAD(P)-binding domain"/>
    <property type="match status" value="1"/>
</dbReference>
<evidence type="ECO:0000256" key="2">
    <source>
        <dbReference type="ARBA" id="ARBA00022630"/>
    </source>
</evidence>
<feature type="region of interest" description="Disordered" evidence="4">
    <location>
        <begin position="392"/>
        <end position="415"/>
    </location>
</feature>
<dbReference type="PANTHER" id="PTHR43004">
    <property type="entry name" value="TRK SYSTEM POTASSIUM UPTAKE PROTEIN"/>
    <property type="match status" value="1"/>
</dbReference>
<keyword evidence="7" id="KW-1185">Reference proteome</keyword>
<dbReference type="Proteomes" id="UP000831327">
    <property type="component" value="Chromosome"/>
</dbReference>
<dbReference type="PANTHER" id="PTHR43004:SF19">
    <property type="entry name" value="BINDING MONOOXYGENASE, PUTATIVE (JCVI)-RELATED"/>
    <property type="match status" value="1"/>
</dbReference>
<name>A0ABM7XYA1_9PROT</name>
<reference evidence="6 7" key="1">
    <citation type="journal article" date="2016" name="Microbes Environ.">
        <title>Phylogenetically diverse aerobic anoxygenic phototrophic bacteria isolated from epilithic biofilms in Tama river, Japan.</title>
        <authorList>
            <person name="Hirose S."/>
            <person name="Matsuura K."/>
            <person name="Haruta S."/>
        </authorList>
    </citation>
    <scope>NUCLEOTIDE SEQUENCE [LARGE SCALE GENOMIC DNA]</scope>
    <source>
        <strain evidence="6 7">S08</strain>
    </source>
</reference>
<evidence type="ECO:0000313" key="7">
    <source>
        <dbReference type="Proteomes" id="UP000831327"/>
    </source>
</evidence>
<dbReference type="InterPro" id="IPR050641">
    <property type="entry name" value="RIFMO-like"/>
</dbReference>
<feature type="domain" description="FAD-binding" evidence="5">
    <location>
        <begin position="4"/>
        <end position="341"/>
    </location>
</feature>
<dbReference type="PRINTS" id="PR00420">
    <property type="entry name" value="RNGMNOXGNASE"/>
</dbReference>
<evidence type="ECO:0000259" key="5">
    <source>
        <dbReference type="Pfam" id="PF01494"/>
    </source>
</evidence>
<dbReference type="Gene3D" id="3.30.70.2450">
    <property type="match status" value="1"/>
</dbReference>
<dbReference type="RefSeq" id="WP_244457762.1">
    <property type="nucleotide sequence ID" value="NZ_AP025637.1"/>
</dbReference>
<dbReference type="Pfam" id="PF01494">
    <property type="entry name" value="FAD_binding_3"/>
    <property type="match status" value="1"/>
</dbReference>
<dbReference type="InterPro" id="IPR002938">
    <property type="entry name" value="FAD-bd"/>
</dbReference>
<keyword evidence="3" id="KW-0274">FAD</keyword>
<proteinExistence type="predicted"/>
<dbReference type="InterPro" id="IPR036188">
    <property type="entry name" value="FAD/NAD-bd_sf"/>
</dbReference>
<organism evidence="6 7">
    <name type="scientific">Roseomonas fluvialis</name>
    <dbReference type="NCBI Taxonomy" id="1750527"/>
    <lineage>
        <taxon>Bacteria</taxon>
        <taxon>Pseudomonadati</taxon>
        <taxon>Pseudomonadota</taxon>
        <taxon>Alphaproteobacteria</taxon>
        <taxon>Acetobacterales</taxon>
        <taxon>Roseomonadaceae</taxon>
        <taxon>Roseomonas</taxon>
    </lineage>
</organism>
<protein>
    <submittedName>
        <fullName evidence="6">Oxygenase</fullName>
    </submittedName>
</protein>
<evidence type="ECO:0000256" key="3">
    <source>
        <dbReference type="ARBA" id="ARBA00022827"/>
    </source>
</evidence>
<evidence type="ECO:0000256" key="1">
    <source>
        <dbReference type="ARBA" id="ARBA00001974"/>
    </source>
</evidence>
<dbReference type="Gene3D" id="3.50.50.60">
    <property type="entry name" value="FAD/NAD(P)-binding domain"/>
    <property type="match status" value="1"/>
</dbReference>
<evidence type="ECO:0000313" key="6">
    <source>
        <dbReference type="EMBL" id="BDG70430.1"/>
    </source>
</evidence>